<evidence type="ECO:0000313" key="3">
    <source>
        <dbReference type="EMBL" id="KAK6739465.1"/>
    </source>
</evidence>
<dbReference type="InterPro" id="IPR036872">
    <property type="entry name" value="CH_dom_sf"/>
</dbReference>
<dbReference type="SUPFAM" id="SSF47576">
    <property type="entry name" value="Calponin-homology domain, CH-domain"/>
    <property type="match status" value="1"/>
</dbReference>
<dbReference type="InterPro" id="IPR022613">
    <property type="entry name" value="CH_CAMSAP_2"/>
</dbReference>
<dbReference type="Pfam" id="PF11971">
    <property type="entry name" value="CAMSAP_CH"/>
    <property type="match status" value="1"/>
</dbReference>
<dbReference type="PANTHER" id="PTHR21595:SF0">
    <property type="entry name" value="PATRONIN"/>
    <property type="match status" value="1"/>
</dbReference>
<organism evidence="3 4">
    <name type="scientific">Necator americanus</name>
    <name type="common">Human hookworm</name>
    <dbReference type="NCBI Taxonomy" id="51031"/>
    <lineage>
        <taxon>Eukaryota</taxon>
        <taxon>Metazoa</taxon>
        <taxon>Ecdysozoa</taxon>
        <taxon>Nematoda</taxon>
        <taxon>Chromadorea</taxon>
        <taxon>Rhabditida</taxon>
        <taxon>Rhabditina</taxon>
        <taxon>Rhabditomorpha</taxon>
        <taxon>Strongyloidea</taxon>
        <taxon>Ancylostomatidae</taxon>
        <taxon>Bunostominae</taxon>
        <taxon>Necator</taxon>
    </lineage>
</organism>
<sequence length="673" mass="74941">MDQLRAQLDTAQGPRQRHSRNLRTSWQSHGVVLAALVDYGIDVVQCSDGGTSPVTETALFSADNFNMAAHLAMMDALMLAHLRNVITVGRVIDAVSRHTTVDESERPMNSVDAFLFWINKVCLLVRDDDERSQIQLKGGTDGGMIPEMEDLYDEISDGQCLCTLVAWYRPRGMEIEDICYNDQISTVHCHYNLLLLQFCYNCLPWNPFHFETEDILYLHDSLQMNINVFLADLFEIFEPAPNVVVQQEAVTSPRRFVPIQEIPDLRSANSAAHSPHPPKVRNPFSSLHVTSTPGGGMTMPSRSISMMSQDSLLTNRTHDSWQVAPQHQASEYWIANVTNFGRLVQPDGGSNGNLSTAACSPYARSDSLPTASIRLGRKAPRSRKRKVLISTMTELERAEKGKAAFFALMSRCDASDPASTESPNAKMIRELDRKLADLSQQVSIMNMAPEQQRISRAPSQPSVYQDPPQMPPNLARAGYGTLPHILTSQAVPNYAQPYAPSQGHYAQPQQMRSSLSNGMLNYLSGQAPSYGEYPTNLVQPHQIQPPGHTADPYSSQLEHIHMQQQPQQPGYSMMHQSAHAATGFSLHQPSAVDVAPMMPPAPRGTARVSSCRIDPPLEINRNLTNWGMTCQKGHTGRSQRRTWENQTFIKSEHDLVNQPDLVPTIPSEDDQIQ</sequence>
<dbReference type="InterPro" id="IPR058042">
    <property type="entry name" value="CAMSAP_N"/>
</dbReference>
<name>A0ABR1CMZ4_NECAM</name>
<protein>
    <recommendedName>
        <fullName evidence="2">Calponin-homology (CH) domain-containing protein</fullName>
    </recommendedName>
</protein>
<keyword evidence="4" id="KW-1185">Reference proteome</keyword>
<feature type="region of interest" description="Disordered" evidence="1">
    <location>
        <begin position="1"/>
        <end position="21"/>
    </location>
</feature>
<dbReference type="EMBL" id="JAVFWL010000003">
    <property type="protein sequence ID" value="KAK6739465.1"/>
    <property type="molecule type" value="Genomic_DNA"/>
</dbReference>
<dbReference type="InterPro" id="IPR032940">
    <property type="entry name" value="CAMSAP"/>
</dbReference>
<comment type="caution">
    <text evidence="3">The sequence shown here is derived from an EMBL/GenBank/DDBJ whole genome shotgun (WGS) entry which is preliminary data.</text>
</comment>
<feature type="region of interest" description="Disordered" evidence="1">
    <location>
        <begin position="654"/>
        <end position="673"/>
    </location>
</feature>
<feature type="domain" description="Calponin-homology (CH)" evidence="2">
    <location>
        <begin position="108"/>
        <end position="238"/>
    </location>
</feature>
<gene>
    <name evidence="3" type="primary">Necator_chrIII.g8900</name>
    <name evidence="3" type="ORF">RB195_008135</name>
</gene>
<dbReference type="Pfam" id="PF25532">
    <property type="entry name" value="CH_CAMSAP2_N"/>
    <property type="match status" value="1"/>
</dbReference>
<evidence type="ECO:0000259" key="2">
    <source>
        <dbReference type="PROSITE" id="PS50021"/>
    </source>
</evidence>
<evidence type="ECO:0000313" key="4">
    <source>
        <dbReference type="Proteomes" id="UP001303046"/>
    </source>
</evidence>
<dbReference type="PROSITE" id="PS50021">
    <property type="entry name" value="CH"/>
    <property type="match status" value="1"/>
</dbReference>
<evidence type="ECO:0000256" key="1">
    <source>
        <dbReference type="SAM" id="MobiDB-lite"/>
    </source>
</evidence>
<reference evidence="3 4" key="1">
    <citation type="submission" date="2023-08" db="EMBL/GenBank/DDBJ databases">
        <title>A Necator americanus chromosomal reference genome.</title>
        <authorList>
            <person name="Ilik V."/>
            <person name="Petrzelkova K.J."/>
            <person name="Pardy F."/>
            <person name="Fuh T."/>
            <person name="Niatou-Singa F.S."/>
            <person name="Gouil Q."/>
            <person name="Baker L."/>
            <person name="Ritchie M.E."/>
            <person name="Jex A.R."/>
            <person name="Gazzola D."/>
            <person name="Li H."/>
            <person name="Toshio Fujiwara R."/>
            <person name="Zhan B."/>
            <person name="Aroian R.V."/>
            <person name="Pafco B."/>
            <person name="Schwarz E.M."/>
        </authorList>
    </citation>
    <scope>NUCLEOTIDE SEQUENCE [LARGE SCALE GENOMIC DNA]</scope>
    <source>
        <strain evidence="3 4">Aroian</strain>
        <tissue evidence="3">Whole animal</tissue>
    </source>
</reference>
<accession>A0ABR1CMZ4</accession>
<dbReference type="Proteomes" id="UP001303046">
    <property type="component" value="Unassembled WGS sequence"/>
</dbReference>
<proteinExistence type="predicted"/>
<dbReference type="PANTHER" id="PTHR21595">
    <property type="entry name" value="PATRONIN"/>
    <property type="match status" value="1"/>
</dbReference>
<dbReference type="InterPro" id="IPR001715">
    <property type="entry name" value="CH_dom"/>
</dbReference>